<evidence type="ECO:0000256" key="1">
    <source>
        <dbReference type="SAM" id="MobiDB-lite"/>
    </source>
</evidence>
<reference evidence="2" key="1">
    <citation type="submission" date="2024-02" db="EMBL/GenBank/DDBJ databases">
        <authorList>
            <consortium name="ELIXIR-Norway"/>
            <consortium name="Elixir Norway"/>
        </authorList>
    </citation>
    <scope>NUCLEOTIDE SEQUENCE</scope>
</reference>
<organism evidence="2 3">
    <name type="scientific">Sphagnum troendelagicum</name>
    <dbReference type="NCBI Taxonomy" id="128251"/>
    <lineage>
        <taxon>Eukaryota</taxon>
        <taxon>Viridiplantae</taxon>
        <taxon>Streptophyta</taxon>
        <taxon>Embryophyta</taxon>
        <taxon>Bryophyta</taxon>
        <taxon>Sphagnophytina</taxon>
        <taxon>Sphagnopsida</taxon>
        <taxon>Sphagnales</taxon>
        <taxon>Sphagnaceae</taxon>
        <taxon>Sphagnum</taxon>
    </lineage>
</organism>
<evidence type="ECO:0000313" key="3">
    <source>
        <dbReference type="Proteomes" id="UP001497512"/>
    </source>
</evidence>
<keyword evidence="3" id="KW-1185">Reference proteome</keyword>
<protein>
    <submittedName>
        <fullName evidence="2">Uncharacterized protein</fullName>
    </submittedName>
</protein>
<evidence type="ECO:0000313" key="2">
    <source>
        <dbReference type="EMBL" id="CAK9236823.1"/>
    </source>
</evidence>
<name>A0ABP0V3Y5_9BRYO</name>
<gene>
    <name evidence="2" type="ORF">CSSPTR1EN2_LOCUS23223</name>
</gene>
<dbReference type="Proteomes" id="UP001497512">
    <property type="component" value="Chromosome 9"/>
</dbReference>
<dbReference type="EMBL" id="OZ019901">
    <property type="protein sequence ID" value="CAK9236823.1"/>
    <property type="molecule type" value="Genomic_DNA"/>
</dbReference>
<proteinExistence type="predicted"/>
<sequence length="181" mass="20060">MEHTSSDGANQVDAAVPGGRTSKPLKPVWEVPKVRWIRNQADDQRVPVLKDQIVPVYSLSCVEKKMACCCGLPKRIRGMVSSRRGKHGQTPMNCSSISINCVSIGINSAHRSVVRQKRWVKFLHAWKLRNQCCQKKGGQSPSSVKQLSADVRQCIARSPECDFNPTGSAVSVFKITLETQE</sequence>
<accession>A0ABP0V3Y5</accession>
<feature type="region of interest" description="Disordered" evidence="1">
    <location>
        <begin position="1"/>
        <end position="24"/>
    </location>
</feature>